<evidence type="ECO:0000256" key="7">
    <source>
        <dbReference type="ARBA" id="ARBA00022927"/>
    </source>
</evidence>
<evidence type="ECO:0000256" key="5">
    <source>
        <dbReference type="ARBA" id="ARBA00022448"/>
    </source>
</evidence>
<dbReference type="GO" id="GO:0005049">
    <property type="term" value="F:nuclear export signal receptor activity"/>
    <property type="evidence" value="ECO:0007669"/>
    <property type="project" value="TreeGrafter"/>
</dbReference>
<evidence type="ECO:0000256" key="4">
    <source>
        <dbReference type="ARBA" id="ARBA00018945"/>
    </source>
</evidence>
<dbReference type="InterPro" id="IPR005043">
    <property type="entry name" value="XPO2_C"/>
</dbReference>
<comment type="subcellular location">
    <subcellularLocation>
        <location evidence="2">Cytoplasm</location>
    </subcellularLocation>
    <subcellularLocation>
        <location evidence="1">Nucleus</location>
    </subcellularLocation>
</comment>
<dbReference type="GO" id="GO:0005829">
    <property type="term" value="C:cytosol"/>
    <property type="evidence" value="ECO:0007669"/>
    <property type="project" value="TreeGrafter"/>
</dbReference>
<dbReference type="Pfam" id="PF03378">
    <property type="entry name" value="CAS_CSE1"/>
    <property type="match status" value="1"/>
</dbReference>
<evidence type="ECO:0000256" key="9">
    <source>
        <dbReference type="ARBA" id="ARBA00030693"/>
    </source>
</evidence>
<keyword evidence="6" id="KW-0963">Cytoplasm</keyword>
<dbReference type="GO" id="GO:0031267">
    <property type="term" value="F:small GTPase binding"/>
    <property type="evidence" value="ECO:0007669"/>
    <property type="project" value="InterPro"/>
</dbReference>
<dbReference type="InterPro" id="IPR013713">
    <property type="entry name" value="XPO2_central"/>
</dbReference>
<protein>
    <recommendedName>
        <fullName evidence="4">Exportin-2</fullName>
    </recommendedName>
    <alternativeName>
        <fullName evidence="10">Chromosome segregation 1-like protein</fullName>
    </alternativeName>
    <alternativeName>
        <fullName evidence="9">Importin-alpha re-exporter</fullName>
    </alternativeName>
</protein>
<dbReference type="PROSITE" id="PS50166">
    <property type="entry name" value="IMPORTIN_B_NT"/>
    <property type="match status" value="1"/>
</dbReference>
<evidence type="ECO:0000256" key="8">
    <source>
        <dbReference type="ARBA" id="ARBA00023242"/>
    </source>
</evidence>
<comment type="similarity">
    <text evidence="3">Belongs to the XPO2/CSE1 family.</text>
</comment>
<evidence type="ECO:0000256" key="6">
    <source>
        <dbReference type="ARBA" id="ARBA00022490"/>
    </source>
</evidence>
<dbReference type="InterPro" id="IPR001494">
    <property type="entry name" value="Importin-beta_N"/>
</dbReference>
<dbReference type="SUPFAM" id="SSF48371">
    <property type="entry name" value="ARM repeat"/>
    <property type="match status" value="1"/>
</dbReference>
<accession>E4YM60</accession>
<evidence type="ECO:0000256" key="10">
    <source>
        <dbReference type="ARBA" id="ARBA00032265"/>
    </source>
</evidence>
<dbReference type="PANTHER" id="PTHR10997:SF8">
    <property type="entry name" value="EXPORTIN-2"/>
    <property type="match status" value="1"/>
</dbReference>
<dbReference type="Proteomes" id="UP000011014">
    <property type="component" value="Unassembled WGS sequence"/>
</dbReference>
<dbReference type="Gene3D" id="1.25.10.10">
    <property type="entry name" value="Leucine-rich Repeat Variant"/>
    <property type="match status" value="1"/>
</dbReference>
<dbReference type="GO" id="GO:0005635">
    <property type="term" value="C:nuclear envelope"/>
    <property type="evidence" value="ECO:0007669"/>
    <property type="project" value="TreeGrafter"/>
</dbReference>
<keyword evidence="8" id="KW-0539">Nucleus</keyword>
<keyword evidence="7" id="KW-0653">Protein transport</keyword>
<keyword evidence="5" id="KW-0813">Transport</keyword>
<dbReference type="EMBL" id="FN654801">
    <property type="protein sequence ID" value="CBY36571.1"/>
    <property type="molecule type" value="Genomic_DNA"/>
</dbReference>
<dbReference type="SMART" id="SM00913">
    <property type="entry name" value="IBN_N"/>
    <property type="match status" value="1"/>
</dbReference>
<dbReference type="PANTHER" id="PTHR10997">
    <property type="entry name" value="IMPORTIN-7, 8, 11"/>
    <property type="match status" value="1"/>
</dbReference>
<dbReference type="Pfam" id="PF08506">
    <property type="entry name" value="Cse1"/>
    <property type="match status" value="1"/>
</dbReference>
<feature type="domain" description="Importin N-terminal" evidence="11">
    <location>
        <begin position="29"/>
        <end position="99"/>
    </location>
</feature>
<evidence type="ECO:0000256" key="2">
    <source>
        <dbReference type="ARBA" id="ARBA00004496"/>
    </source>
</evidence>
<gene>
    <name evidence="12" type="ORF">GSOID_T00029585001</name>
</gene>
<dbReference type="InterPro" id="IPR011989">
    <property type="entry name" value="ARM-like"/>
</dbReference>
<evidence type="ECO:0000256" key="1">
    <source>
        <dbReference type="ARBA" id="ARBA00004123"/>
    </source>
</evidence>
<dbReference type="InterPro" id="IPR016024">
    <property type="entry name" value="ARM-type_fold"/>
</dbReference>
<dbReference type="Pfam" id="PF03810">
    <property type="entry name" value="IBN_N"/>
    <property type="match status" value="1"/>
</dbReference>
<evidence type="ECO:0000313" key="12">
    <source>
        <dbReference type="EMBL" id="CBY36571.1"/>
    </source>
</evidence>
<dbReference type="AlphaFoldDB" id="E4YM60"/>
<proteinExistence type="inferred from homology"/>
<name>E4YM60_OIKDI</name>
<sequence>MEINDQNLAALGQYLQQTLSTSAETRKTAENFLRECENEKGYALLLMTSMDRADTDLTIRTAAAITLKNVVKRCWEQNDKLSEDDRATVKKHIVELMLKSPQSITKQLSEAITIIGRVDFHEKWLNLIPEICQHIQSDDFNRVNGCLHTCHSLFKRYRFEFKSNELWIEIKYVLDNFATPLTELFKRVLTIINAGNIADDKVKLLYNTLALIAKVFYSLNLGYLPEFFEDNIVVWMDGFHALLTAPNIKILESDDDEQAGIQEQLKAQICECVSLYTVKYGEEFENHLPKFVQAVWQLLTSIGLELKYDVLVSNALSFLGSVADQTGNNKLFSEGEALKTICEQVIMPNVGFRQQDEELFEDNPEEWIRRDLEGSDQATRRRAACDLIRSLSRNFETQITEIFGAHINQALESYKSDNSQWKLKEAAIFLVASLGTKKKTERHGVTETSSILPVVQFWEQYIEGDLASNRPQLASACLKFFSSFRIIIGRERVGKALPALSKLLTHNSPVVAAYAAHAIERIMMTKLPKTKEPLVTRELVQPVQNDLLLQLGQIVSSSENEFAAKALCKLLALQRELLLSAVPDLVQMIHTRLKELCANPARPNFNHNVFECLALCIRILCQAQPDATKSFEDSLFPLFFQVLEKDIGEIVPYVFQIMSLLLQQQGGCPDTYLEMYKPLLSPQLWEASGNVQPLVTLLCVIIERCPSKPSEKVSTKFRVNFRNLNLKLNPLLGVFQKLIASRTNDVHGFVLLKAIVCFLPEKIVEEYIKSIFIVLFGRLQSSKTAKYSAAFVEFLSCFAAARGTEKLRDVTNNIQPGCFTMLVEKVVTQNIRKVRNPIDRKMAGVFAADILTKGNIAPDLWGALLQEVIALFELPVEDGDDGAVEPMTEGYSNATAILTYATKATIDPLKENCPDPKVYLVQTLDKLNKANPGQVRSFLRLFIKYFYRLLRSSRSWMQKHKAT</sequence>
<organism evidence="12">
    <name type="scientific">Oikopleura dioica</name>
    <name type="common">Tunicate</name>
    <dbReference type="NCBI Taxonomy" id="34765"/>
    <lineage>
        <taxon>Eukaryota</taxon>
        <taxon>Metazoa</taxon>
        <taxon>Chordata</taxon>
        <taxon>Tunicata</taxon>
        <taxon>Appendicularia</taxon>
        <taxon>Copelata</taxon>
        <taxon>Oikopleuridae</taxon>
        <taxon>Oikopleura</taxon>
    </lineage>
</organism>
<dbReference type="GO" id="GO:0006606">
    <property type="term" value="P:protein import into nucleus"/>
    <property type="evidence" value="ECO:0007669"/>
    <property type="project" value="TreeGrafter"/>
</dbReference>
<reference evidence="12" key="1">
    <citation type="journal article" date="2010" name="Science">
        <title>Plasticity of animal genome architecture unmasked by rapid evolution of a pelagic tunicate.</title>
        <authorList>
            <person name="Denoeud F."/>
            <person name="Henriet S."/>
            <person name="Mungpakdee S."/>
            <person name="Aury J.M."/>
            <person name="Da Silva C."/>
            <person name="Brinkmann H."/>
            <person name="Mikhaleva J."/>
            <person name="Olsen L.C."/>
            <person name="Jubin C."/>
            <person name="Canestro C."/>
            <person name="Bouquet J.M."/>
            <person name="Danks G."/>
            <person name="Poulain J."/>
            <person name="Campsteijn C."/>
            <person name="Adamski M."/>
            <person name="Cross I."/>
            <person name="Yadetie F."/>
            <person name="Muffato M."/>
            <person name="Louis A."/>
            <person name="Butcher S."/>
            <person name="Tsagkogeorga G."/>
            <person name="Konrad A."/>
            <person name="Singh S."/>
            <person name="Jensen M.F."/>
            <person name="Cong E.H."/>
            <person name="Eikeseth-Otteraa H."/>
            <person name="Noel B."/>
            <person name="Anthouard V."/>
            <person name="Porcel B.M."/>
            <person name="Kachouri-Lafond R."/>
            <person name="Nishino A."/>
            <person name="Ugolini M."/>
            <person name="Chourrout P."/>
            <person name="Nishida H."/>
            <person name="Aasland R."/>
            <person name="Huzurbazar S."/>
            <person name="Westhof E."/>
            <person name="Delsuc F."/>
            <person name="Lehrach H."/>
            <person name="Reinhardt R."/>
            <person name="Weissenbach J."/>
            <person name="Roy S.W."/>
            <person name="Artiguenave F."/>
            <person name="Postlethwait J.H."/>
            <person name="Manak J.R."/>
            <person name="Thompson E.M."/>
            <person name="Jaillon O."/>
            <person name="Du Pasquier L."/>
            <person name="Boudinot P."/>
            <person name="Liberles D.A."/>
            <person name="Volff J.N."/>
            <person name="Philippe H."/>
            <person name="Lenhard B."/>
            <person name="Roest Crollius H."/>
            <person name="Wincker P."/>
            <person name="Chourrout D."/>
        </authorList>
    </citation>
    <scope>NUCLEOTIDE SEQUENCE [LARGE SCALE GENOMIC DNA]</scope>
</reference>
<evidence type="ECO:0000256" key="3">
    <source>
        <dbReference type="ARBA" id="ARBA00008669"/>
    </source>
</evidence>
<evidence type="ECO:0000259" key="11">
    <source>
        <dbReference type="PROSITE" id="PS50166"/>
    </source>
</evidence>
<dbReference type="GO" id="GO:0006611">
    <property type="term" value="P:protein export from nucleus"/>
    <property type="evidence" value="ECO:0007669"/>
    <property type="project" value="TreeGrafter"/>
</dbReference>